<dbReference type="PROSITE" id="PS50088">
    <property type="entry name" value="ANK_REPEAT"/>
    <property type="match status" value="5"/>
</dbReference>
<protein>
    <submittedName>
        <fullName evidence="4">Uncharacterized protein</fullName>
    </submittedName>
</protein>
<comment type="caution">
    <text evidence="4">The sequence shown here is derived from an EMBL/GenBank/DDBJ whole genome shotgun (WGS) entry which is preliminary data.</text>
</comment>
<dbReference type="InterPro" id="IPR002110">
    <property type="entry name" value="Ankyrin_rpt"/>
</dbReference>
<gene>
    <name evidence="4" type="ORF">Ae201684_008831</name>
</gene>
<organism evidence="4 5">
    <name type="scientific">Aphanomyces euteiches</name>
    <dbReference type="NCBI Taxonomy" id="100861"/>
    <lineage>
        <taxon>Eukaryota</taxon>
        <taxon>Sar</taxon>
        <taxon>Stramenopiles</taxon>
        <taxon>Oomycota</taxon>
        <taxon>Saprolegniomycetes</taxon>
        <taxon>Saprolegniales</taxon>
        <taxon>Verrucalvaceae</taxon>
        <taxon>Aphanomyces</taxon>
    </lineage>
</organism>
<dbReference type="SUPFAM" id="SSF48403">
    <property type="entry name" value="Ankyrin repeat"/>
    <property type="match status" value="1"/>
</dbReference>
<dbReference type="SMART" id="SM00248">
    <property type="entry name" value="ANK"/>
    <property type="match status" value="8"/>
</dbReference>
<dbReference type="VEuPathDB" id="FungiDB:AeMF1_000519"/>
<evidence type="ECO:0000256" key="2">
    <source>
        <dbReference type="ARBA" id="ARBA00023043"/>
    </source>
</evidence>
<dbReference type="PROSITE" id="PS50297">
    <property type="entry name" value="ANK_REP_REGION"/>
    <property type="match status" value="4"/>
</dbReference>
<reference evidence="4 5" key="1">
    <citation type="submission" date="2019-07" db="EMBL/GenBank/DDBJ databases">
        <title>Genomics analysis of Aphanomyces spp. identifies a new class of oomycete effector associated with host adaptation.</title>
        <authorList>
            <person name="Gaulin E."/>
        </authorList>
    </citation>
    <scope>NUCLEOTIDE SEQUENCE [LARGE SCALE GENOMIC DNA]</scope>
    <source>
        <strain evidence="4 5">ATCC 201684</strain>
    </source>
</reference>
<dbReference type="PANTHER" id="PTHR24198:SF165">
    <property type="entry name" value="ANKYRIN REPEAT-CONTAINING PROTEIN-RELATED"/>
    <property type="match status" value="1"/>
</dbReference>
<feature type="repeat" description="ANK" evidence="3">
    <location>
        <begin position="108"/>
        <end position="140"/>
    </location>
</feature>
<evidence type="ECO:0000313" key="4">
    <source>
        <dbReference type="EMBL" id="KAF0734483.1"/>
    </source>
</evidence>
<dbReference type="EMBL" id="VJMJ01000112">
    <property type="protein sequence ID" value="KAF0734483.1"/>
    <property type="molecule type" value="Genomic_DNA"/>
</dbReference>
<evidence type="ECO:0000256" key="3">
    <source>
        <dbReference type="PROSITE-ProRule" id="PRU00023"/>
    </source>
</evidence>
<dbReference type="PANTHER" id="PTHR24198">
    <property type="entry name" value="ANKYRIN REPEAT AND PROTEIN KINASE DOMAIN-CONTAINING PROTEIN"/>
    <property type="match status" value="1"/>
</dbReference>
<keyword evidence="2 3" id="KW-0040">ANK repeat</keyword>
<dbReference type="Gene3D" id="1.25.40.20">
    <property type="entry name" value="Ankyrin repeat-containing domain"/>
    <property type="match status" value="2"/>
</dbReference>
<feature type="repeat" description="ANK" evidence="3">
    <location>
        <begin position="330"/>
        <end position="362"/>
    </location>
</feature>
<keyword evidence="5" id="KW-1185">Reference proteome</keyword>
<dbReference type="Proteomes" id="UP000481153">
    <property type="component" value="Unassembled WGS sequence"/>
</dbReference>
<keyword evidence="1" id="KW-0677">Repeat</keyword>
<dbReference type="Pfam" id="PF12796">
    <property type="entry name" value="Ank_2"/>
    <property type="match status" value="2"/>
</dbReference>
<evidence type="ECO:0000256" key="1">
    <source>
        <dbReference type="ARBA" id="ARBA00022737"/>
    </source>
</evidence>
<dbReference type="Pfam" id="PF00023">
    <property type="entry name" value="Ank"/>
    <property type="match status" value="1"/>
</dbReference>
<feature type="repeat" description="ANK" evidence="3">
    <location>
        <begin position="396"/>
        <end position="429"/>
    </location>
</feature>
<feature type="repeat" description="ANK" evidence="3">
    <location>
        <begin position="363"/>
        <end position="395"/>
    </location>
</feature>
<name>A0A6G0X3V3_9STRA</name>
<sequence length="474" mass="52534">MNFMYIPKDADSTWVMKKLQLEKLEAKETRAMAWEDYFSHEAGKQEREATRKFQERLTAQIHQLSQIRISSRNFELWNTAIERQYYEYIDYSLRQVDMRDTLLTNVYYGLTPLARACTIKDYKLVRLLLQHGADPTMRTPDSPYAFMQSPLHASVADPKVFALLTEYLPAEAAQEALSALDSDGLTLVHAAAQGGFIDVLTTLMDNSMTRHQVNSLTPKAGCTPLHLAVLGGHVNCVALLLKHMDPAVAVAPTADGYNALHLALRPDSAHFHLDSLVECFIAANCLPSLYEAPDPNGATALHLAVCQNLELVALRLIGLGKTPLNLSTRGGLAALHLAVSVENTNVIRALHEHNAMIDVMDDFGQTPLLMAALINHVPSIQALLEFGADPGCQNKEGYTPLHYLASYCTSTETFEMLLACDVDVNCKTEMGNAPLHFAAMKGNEVVVHCHGRRLICPSRWRRKSSYSMGQTSRS</sequence>
<accession>A0A6G0X3V3</accession>
<dbReference type="AlphaFoldDB" id="A0A6G0X3V3"/>
<evidence type="ECO:0000313" key="5">
    <source>
        <dbReference type="Proteomes" id="UP000481153"/>
    </source>
</evidence>
<dbReference type="InterPro" id="IPR036770">
    <property type="entry name" value="Ankyrin_rpt-contain_sf"/>
</dbReference>
<feature type="repeat" description="ANK" evidence="3">
    <location>
        <begin position="220"/>
        <end position="243"/>
    </location>
</feature>
<proteinExistence type="predicted"/>